<evidence type="ECO:0000313" key="3">
    <source>
        <dbReference type="Proteomes" id="UP000054359"/>
    </source>
</evidence>
<feature type="transmembrane region" description="Helical" evidence="1">
    <location>
        <begin position="116"/>
        <end position="139"/>
    </location>
</feature>
<evidence type="ECO:0000256" key="1">
    <source>
        <dbReference type="SAM" id="Phobius"/>
    </source>
</evidence>
<keyword evidence="1" id="KW-1133">Transmembrane helix</keyword>
<keyword evidence="1" id="KW-0472">Membrane</keyword>
<name>A0A087U3G5_STEMI</name>
<evidence type="ECO:0000313" key="2">
    <source>
        <dbReference type="EMBL" id="KFM71904.1"/>
    </source>
</evidence>
<keyword evidence="3" id="KW-1185">Reference proteome</keyword>
<organism evidence="2 3">
    <name type="scientific">Stegodyphus mimosarum</name>
    <name type="common">African social velvet spider</name>
    <dbReference type="NCBI Taxonomy" id="407821"/>
    <lineage>
        <taxon>Eukaryota</taxon>
        <taxon>Metazoa</taxon>
        <taxon>Ecdysozoa</taxon>
        <taxon>Arthropoda</taxon>
        <taxon>Chelicerata</taxon>
        <taxon>Arachnida</taxon>
        <taxon>Araneae</taxon>
        <taxon>Araneomorphae</taxon>
        <taxon>Entelegynae</taxon>
        <taxon>Eresoidea</taxon>
        <taxon>Eresidae</taxon>
        <taxon>Stegodyphus</taxon>
    </lineage>
</organism>
<dbReference type="InterPro" id="IPR029058">
    <property type="entry name" value="AB_hydrolase_fold"/>
</dbReference>
<reference evidence="2 3" key="1">
    <citation type="submission" date="2013-11" db="EMBL/GenBank/DDBJ databases">
        <title>Genome sequencing of Stegodyphus mimosarum.</title>
        <authorList>
            <person name="Bechsgaard J."/>
        </authorList>
    </citation>
    <scope>NUCLEOTIDE SEQUENCE [LARGE SCALE GENOMIC DNA]</scope>
</reference>
<dbReference type="OrthoDB" id="6512235at2759"/>
<keyword evidence="1" id="KW-0812">Transmembrane</keyword>
<dbReference type="Proteomes" id="UP000054359">
    <property type="component" value="Unassembled WGS sequence"/>
</dbReference>
<protein>
    <submittedName>
        <fullName evidence="2">Uncharacterized protein</fullName>
    </submittedName>
</protein>
<proteinExistence type="predicted"/>
<dbReference type="EMBL" id="KK117983">
    <property type="protein sequence ID" value="KFM71904.1"/>
    <property type="molecule type" value="Genomic_DNA"/>
</dbReference>
<dbReference type="Gene3D" id="3.40.50.1820">
    <property type="entry name" value="alpha/beta hydrolase"/>
    <property type="match status" value="1"/>
</dbReference>
<accession>A0A087U3G5</accession>
<dbReference type="AlphaFoldDB" id="A0A087U3G5"/>
<gene>
    <name evidence="2" type="ORF">X975_04988</name>
</gene>
<sequence length="164" mass="18885">MNHIEDESYLFNKTFKASGRYQNSSKDQNVIQNLCKIWGNFIKLKFLPLELKWKQFGEHNQMNYAEIFKTVIPKTGYRRNEIEFWTLLLPDLDDIQNLHTEIPQEDTSAGKITSKAWSAVGLVMLFAVLCVSLVGVVVITRSRIAQSSILPISSRKDDIKYSNI</sequence>
<feature type="non-terminal residue" evidence="2">
    <location>
        <position position="164"/>
    </location>
</feature>